<feature type="transmembrane region" description="Helical" evidence="1">
    <location>
        <begin position="34"/>
        <end position="54"/>
    </location>
</feature>
<dbReference type="Proteomes" id="UP001158045">
    <property type="component" value="Unassembled WGS sequence"/>
</dbReference>
<keyword evidence="1" id="KW-0472">Membrane</keyword>
<accession>A0ABT6NE12</accession>
<evidence type="ECO:0000313" key="3">
    <source>
        <dbReference type="Proteomes" id="UP001158045"/>
    </source>
</evidence>
<comment type="caution">
    <text evidence="2">The sequence shown here is derived from an EMBL/GenBank/DDBJ whole genome shotgun (WGS) entry which is preliminary data.</text>
</comment>
<name>A0ABT6NE12_9FIRM</name>
<organism evidence="2 3">
    <name type="scientific">Fusibacter bizertensis</name>
    <dbReference type="NCBI Taxonomy" id="1488331"/>
    <lineage>
        <taxon>Bacteria</taxon>
        <taxon>Bacillati</taxon>
        <taxon>Bacillota</taxon>
        <taxon>Clostridia</taxon>
        <taxon>Eubacteriales</taxon>
        <taxon>Eubacteriales Family XII. Incertae Sedis</taxon>
        <taxon>Fusibacter</taxon>
    </lineage>
</organism>
<gene>
    <name evidence="2" type="primary">thiT</name>
    <name evidence="2" type="ORF">QE109_10820</name>
</gene>
<dbReference type="Pfam" id="PF09515">
    <property type="entry name" value="Thia_YuaJ"/>
    <property type="match status" value="1"/>
</dbReference>
<dbReference type="InterPro" id="IPR012651">
    <property type="entry name" value="Thia_Transptr_ThiT"/>
</dbReference>
<evidence type="ECO:0000256" key="1">
    <source>
        <dbReference type="SAM" id="Phobius"/>
    </source>
</evidence>
<keyword evidence="1" id="KW-0812">Transmembrane</keyword>
<feature type="transmembrane region" description="Helical" evidence="1">
    <location>
        <begin position="115"/>
        <end position="138"/>
    </location>
</feature>
<dbReference type="RefSeq" id="WP_281094494.1">
    <property type="nucleotide sequence ID" value="NZ_JARYZI010000006.1"/>
</dbReference>
<dbReference type="Gene3D" id="1.10.1760.20">
    <property type="match status" value="1"/>
</dbReference>
<dbReference type="NCBIfam" id="TIGR02357">
    <property type="entry name" value="ECF_ThiT_YuaJ"/>
    <property type="match status" value="1"/>
</dbReference>
<feature type="transmembrane region" description="Helical" evidence="1">
    <location>
        <begin position="86"/>
        <end position="103"/>
    </location>
</feature>
<dbReference type="EMBL" id="JARYZI010000006">
    <property type="protein sequence ID" value="MDH8678643.1"/>
    <property type="molecule type" value="Genomic_DNA"/>
</dbReference>
<keyword evidence="1" id="KW-1133">Transmembrane helix</keyword>
<reference evidence="2 3" key="1">
    <citation type="submission" date="2023-04" db="EMBL/GenBank/DDBJ databases">
        <title>Fusibacter bizertensis strain WBS, isolated from littoral bottom sediments of the Arctic seas - biochemical and genomic analysis.</title>
        <authorList>
            <person name="Brioukhanov A.L."/>
        </authorList>
    </citation>
    <scope>NUCLEOTIDE SEQUENCE [LARGE SCALE GENOMIC DNA]</scope>
    <source>
        <strain evidence="2 3">WBS</strain>
    </source>
</reference>
<keyword evidence="3" id="KW-1185">Reference proteome</keyword>
<proteinExistence type="predicted"/>
<feature type="transmembrane region" description="Helical" evidence="1">
    <location>
        <begin position="150"/>
        <end position="171"/>
    </location>
</feature>
<sequence length="179" mass="19584">MERKSSISTKMLVEGAMMIAIATVLSFLKMKTPLWVNGGSVTAGSMIPLLVFAYRWGGTKGMFVSAVYGLLQFMIEPYAAHPLSVVLDYPLAFGMIGLFGYFANKKSTAVQITLAATIALGMRFVAHFLSGFIFFASYAPEGTHPVVYSLIYNGSYMLPELVISVVIFFLIRKPVEGIK</sequence>
<evidence type="ECO:0000313" key="2">
    <source>
        <dbReference type="EMBL" id="MDH8678643.1"/>
    </source>
</evidence>
<protein>
    <submittedName>
        <fullName evidence="2">Energy-coupled thiamine transporter ThiT</fullName>
    </submittedName>
</protein>
<feature type="transmembrane region" description="Helical" evidence="1">
    <location>
        <begin position="12"/>
        <end position="28"/>
    </location>
</feature>